<dbReference type="RefSeq" id="WP_275118801.1">
    <property type="nucleotide sequence ID" value="NZ_JAOTPO010000008.1"/>
</dbReference>
<evidence type="ECO:0008006" key="3">
    <source>
        <dbReference type="Google" id="ProtNLM"/>
    </source>
</evidence>
<protein>
    <recommendedName>
        <fullName evidence="3">Cthe-2314-like HEPN domain-containing protein</fullName>
    </recommendedName>
</protein>
<organism evidence="1 2">
    <name type="scientific">Alkalihalobacterium chitinilyticum</name>
    <dbReference type="NCBI Taxonomy" id="2980103"/>
    <lineage>
        <taxon>Bacteria</taxon>
        <taxon>Bacillati</taxon>
        <taxon>Bacillota</taxon>
        <taxon>Bacilli</taxon>
        <taxon>Bacillales</taxon>
        <taxon>Bacillaceae</taxon>
        <taxon>Alkalihalobacterium</taxon>
    </lineage>
</organism>
<proteinExistence type="predicted"/>
<dbReference type="Proteomes" id="UP001148125">
    <property type="component" value="Unassembled WGS sequence"/>
</dbReference>
<sequence length="240" mass="27970">MSLKERVSNILHEYFEVLMDNYNQTALLLNACDKSATYYHAKSSKLALDTTANIPGDFRLTTDVSTIFTKKQLIEQYERKLSVKLAKDYLITTVATLDGLMEDIYEEVLIEQEVDKTEDQIKKMVRWGENSIPSDIMNRIPLLKEHTNPKGYKLEDFLYTYEHLRQIRHATVHTKGQLRQRHLRKMNSLEEKMNEKQLGSVKQFYSGGQVVLSPLTTFVLRHWCLNYISFLSVAINESIE</sequence>
<comment type="caution">
    <text evidence="1">The sequence shown here is derived from an EMBL/GenBank/DDBJ whole genome shotgun (WGS) entry which is preliminary data.</text>
</comment>
<dbReference type="EMBL" id="JAOTPO010000008">
    <property type="protein sequence ID" value="MDE5414185.1"/>
    <property type="molecule type" value="Genomic_DNA"/>
</dbReference>
<gene>
    <name evidence="1" type="ORF">N7Z68_12450</name>
</gene>
<accession>A0ABT5VFF1</accession>
<evidence type="ECO:0000313" key="2">
    <source>
        <dbReference type="Proteomes" id="UP001148125"/>
    </source>
</evidence>
<keyword evidence="2" id="KW-1185">Reference proteome</keyword>
<name>A0ABT5VFF1_9BACI</name>
<evidence type="ECO:0000313" key="1">
    <source>
        <dbReference type="EMBL" id="MDE5414185.1"/>
    </source>
</evidence>
<reference evidence="1" key="1">
    <citation type="submission" date="2024-05" db="EMBL/GenBank/DDBJ databases">
        <title>Alkalihalobacillus sp. strain MEB203 novel alkaliphilic bacterium from Lonar Lake, India.</title>
        <authorList>
            <person name="Joshi A."/>
            <person name="Thite S."/>
            <person name="Mengade P."/>
        </authorList>
    </citation>
    <scope>NUCLEOTIDE SEQUENCE</scope>
    <source>
        <strain evidence="1">MEB 203</strain>
    </source>
</reference>